<protein>
    <submittedName>
        <fullName evidence="1">Uncharacterized protein</fullName>
    </submittedName>
</protein>
<gene>
    <name evidence="1" type="ORF">MKW98_005241</name>
</gene>
<accession>A0AAD4RWM1</accession>
<proteinExistence type="predicted"/>
<dbReference type="EMBL" id="JAJJMB010017633">
    <property type="protein sequence ID" value="KAI3836908.1"/>
    <property type="molecule type" value="Genomic_DNA"/>
</dbReference>
<dbReference type="Proteomes" id="UP001202328">
    <property type="component" value="Unassembled WGS sequence"/>
</dbReference>
<dbReference type="AlphaFoldDB" id="A0AAD4RWM1"/>
<evidence type="ECO:0000313" key="2">
    <source>
        <dbReference type="Proteomes" id="UP001202328"/>
    </source>
</evidence>
<organism evidence="1 2">
    <name type="scientific">Papaver atlanticum</name>
    <dbReference type="NCBI Taxonomy" id="357466"/>
    <lineage>
        <taxon>Eukaryota</taxon>
        <taxon>Viridiplantae</taxon>
        <taxon>Streptophyta</taxon>
        <taxon>Embryophyta</taxon>
        <taxon>Tracheophyta</taxon>
        <taxon>Spermatophyta</taxon>
        <taxon>Magnoliopsida</taxon>
        <taxon>Ranunculales</taxon>
        <taxon>Papaveraceae</taxon>
        <taxon>Papaveroideae</taxon>
        <taxon>Papaver</taxon>
    </lineage>
</organism>
<comment type="caution">
    <text evidence="1">The sequence shown here is derived from an EMBL/GenBank/DDBJ whole genome shotgun (WGS) entry which is preliminary data.</text>
</comment>
<evidence type="ECO:0000313" key="1">
    <source>
        <dbReference type="EMBL" id="KAI3836908.1"/>
    </source>
</evidence>
<sequence length="163" mass="18830">MAMRVVLTKISPFASSETSSLGFIEGAQRIRRYILDTETYRREKIGKGVDLKEDMTIAELDELFSSASLEDLRKVNWNKYSKNKLTFAETRTETTKEIERITIRLVDCTYNQELDVNMSICYGSVTVAYRFTPEPQRFEEINNKNLLDSCFSAQNIPTVIYIV</sequence>
<name>A0AAD4RWM1_9MAGN</name>
<reference evidence="1" key="1">
    <citation type="submission" date="2022-04" db="EMBL/GenBank/DDBJ databases">
        <title>A functionally conserved STORR gene fusion in Papaver species that diverged 16.8 million years ago.</title>
        <authorList>
            <person name="Catania T."/>
        </authorList>
    </citation>
    <scope>NUCLEOTIDE SEQUENCE</scope>
    <source>
        <strain evidence="1">S-188037</strain>
    </source>
</reference>
<keyword evidence="2" id="KW-1185">Reference proteome</keyword>